<keyword evidence="3" id="KW-1185">Reference proteome</keyword>
<evidence type="ECO:0000256" key="2">
    <source>
        <dbReference type="SAM" id="SignalP"/>
    </source>
</evidence>
<evidence type="ECO:0000256" key="1">
    <source>
        <dbReference type="SAM" id="MobiDB-lite"/>
    </source>
</evidence>
<evidence type="ECO:0000313" key="4">
    <source>
        <dbReference type="WBParaSite" id="scf7180000416121.g69"/>
    </source>
</evidence>
<proteinExistence type="predicted"/>
<protein>
    <submittedName>
        <fullName evidence="4">Uncharacterized protein</fullName>
    </submittedName>
</protein>
<dbReference type="WBParaSite" id="scf7180000416121.g69">
    <property type="protein sequence ID" value="scf7180000416121.g69"/>
    <property type="gene ID" value="scf7180000416121.g69"/>
</dbReference>
<organism evidence="3 4">
    <name type="scientific">Meloidogyne floridensis</name>
    <dbReference type="NCBI Taxonomy" id="298350"/>
    <lineage>
        <taxon>Eukaryota</taxon>
        <taxon>Metazoa</taxon>
        <taxon>Ecdysozoa</taxon>
        <taxon>Nematoda</taxon>
        <taxon>Chromadorea</taxon>
        <taxon>Rhabditida</taxon>
        <taxon>Tylenchina</taxon>
        <taxon>Tylenchomorpha</taxon>
        <taxon>Tylenchoidea</taxon>
        <taxon>Meloidogynidae</taxon>
        <taxon>Meloidogyninae</taxon>
        <taxon>Meloidogyne</taxon>
    </lineage>
</organism>
<feature type="region of interest" description="Disordered" evidence="1">
    <location>
        <begin position="66"/>
        <end position="96"/>
    </location>
</feature>
<accession>A0A915NAB1</accession>
<dbReference type="Proteomes" id="UP000887560">
    <property type="component" value="Unplaced"/>
</dbReference>
<evidence type="ECO:0000313" key="3">
    <source>
        <dbReference type="Proteomes" id="UP000887560"/>
    </source>
</evidence>
<dbReference type="AlphaFoldDB" id="A0A915NAB1"/>
<feature type="chain" id="PRO_5037481336" evidence="2">
    <location>
        <begin position="20"/>
        <end position="118"/>
    </location>
</feature>
<sequence length="118" mass="13707">MLTILTLLAMLNVIKKCNANGEKFKRKYPGRIPVILEKAASFVLLLLKKWGRRHITTRRPITRTQHELCELRAPTQPSPMVIDSRREKKKAPIFSPRHEETLKKMEMLVSKEAHHSSL</sequence>
<name>A0A915NAB1_9BILA</name>
<feature type="signal peptide" evidence="2">
    <location>
        <begin position="1"/>
        <end position="19"/>
    </location>
</feature>
<reference evidence="4" key="1">
    <citation type="submission" date="2022-11" db="UniProtKB">
        <authorList>
            <consortium name="WormBaseParasite"/>
        </authorList>
    </citation>
    <scope>IDENTIFICATION</scope>
</reference>
<keyword evidence="2" id="KW-0732">Signal</keyword>